<dbReference type="Proteomes" id="UP000271380">
    <property type="component" value="Chromosome"/>
</dbReference>
<organism evidence="1 2">
    <name type="scientific">Corynebacterium kutscheri</name>
    <dbReference type="NCBI Taxonomy" id="35755"/>
    <lineage>
        <taxon>Bacteria</taxon>
        <taxon>Bacillati</taxon>
        <taxon>Actinomycetota</taxon>
        <taxon>Actinomycetes</taxon>
        <taxon>Mycobacteriales</taxon>
        <taxon>Corynebacteriaceae</taxon>
        <taxon>Corynebacterium</taxon>
    </lineage>
</organism>
<protein>
    <submittedName>
        <fullName evidence="1">Uncharacterized protein</fullName>
    </submittedName>
</protein>
<dbReference type="RefSeq" id="WP_126316758.1">
    <property type="nucleotide sequence ID" value="NZ_LR134377.1"/>
</dbReference>
<proteinExistence type="predicted"/>
<accession>A0AB38VSD3</accession>
<reference evidence="1 2" key="1">
    <citation type="submission" date="2018-12" db="EMBL/GenBank/DDBJ databases">
        <authorList>
            <consortium name="Pathogen Informatics"/>
        </authorList>
    </citation>
    <scope>NUCLEOTIDE SEQUENCE [LARGE SCALE GENOMIC DNA]</scope>
    <source>
        <strain evidence="1 2">NCTC949</strain>
    </source>
</reference>
<name>A0AB38VSD3_9CORY</name>
<dbReference type="EMBL" id="LR134377">
    <property type="protein sequence ID" value="VEH06400.1"/>
    <property type="molecule type" value="Genomic_DNA"/>
</dbReference>
<sequence length="76" mass="8650">MREAVKQLQDARYIAVDDHNEYINLIEDMAIELAWHLKTIGIEWEDVANEVQAAPLPQLATFEMGVTSAISKLRKP</sequence>
<evidence type="ECO:0000313" key="2">
    <source>
        <dbReference type="Proteomes" id="UP000271380"/>
    </source>
</evidence>
<dbReference type="AlphaFoldDB" id="A0AB38VSD3"/>
<gene>
    <name evidence="1" type="ORF">NCTC949_01103</name>
</gene>
<evidence type="ECO:0000313" key="1">
    <source>
        <dbReference type="EMBL" id="VEH06400.1"/>
    </source>
</evidence>